<dbReference type="AlphaFoldDB" id="A0A7W2FDR5"/>
<organism evidence="1 2">
    <name type="scientific">Rugamonas apoptosis</name>
    <dbReference type="NCBI Taxonomy" id="2758570"/>
    <lineage>
        <taxon>Bacteria</taxon>
        <taxon>Pseudomonadati</taxon>
        <taxon>Pseudomonadota</taxon>
        <taxon>Betaproteobacteria</taxon>
        <taxon>Burkholderiales</taxon>
        <taxon>Oxalobacteraceae</taxon>
        <taxon>Telluria group</taxon>
        <taxon>Rugamonas</taxon>
    </lineage>
</organism>
<name>A0A7W2FDR5_9BURK</name>
<reference evidence="1 2" key="1">
    <citation type="submission" date="2020-07" db="EMBL/GenBank/DDBJ databases">
        <title>Novel species isolated from subtropical streams in China.</title>
        <authorList>
            <person name="Lu H."/>
        </authorList>
    </citation>
    <scope>NUCLEOTIDE SEQUENCE [LARGE SCALE GENOMIC DNA]</scope>
    <source>
        <strain evidence="1 2">LX47W</strain>
    </source>
</reference>
<gene>
    <name evidence="1" type="ORF">H3H39_22615</name>
</gene>
<dbReference type="PIRSF" id="PIRSF000039">
    <property type="entry name" value="Phenol_monooxy_K"/>
    <property type="match status" value="1"/>
</dbReference>
<dbReference type="Pfam" id="PF06099">
    <property type="entry name" value="Phenol_hyd_sub"/>
    <property type="match status" value="1"/>
</dbReference>
<proteinExistence type="predicted"/>
<dbReference type="Proteomes" id="UP000573499">
    <property type="component" value="Unassembled WGS sequence"/>
</dbReference>
<protein>
    <submittedName>
        <fullName evidence="1">Phenol hydroxylase</fullName>
    </submittedName>
</protein>
<comment type="caution">
    <text evidence="1">The sequence shown here is derived from an EMBL/GenBank/DDBJ whole genome shotgun (WGS) entry which is preliminary data.</text>
</comment>
<dbReference type="RefSeq" id="WP_182156652.1">
    <property type="nucleotide sequence ID" value="NZ_JACEZU010000013.1"/>
</dbReference>
<keyword evidence="2" id="KW-1185">Reference proteome</keyword>
<sequence>MQPVLDTASPSRALDTTRRFVRPRGGRGKGFIEFEFAIGEPELFVELILTPDAYAEFCEANQVEVLPAAAPSATPDDWDWRLSDATAHPFKSTDA</sequence>
<dbReference type="EMBL" id="JACEZU010000013">
    <property type="protein sequence ID" value="MBA5689846.1"/>
    <property type="molecule type" value="Genomic_DNA"/>
</dbReference>
<evidence type="ECO:0000313" key="2">
    <source>
        <dbReference type="Proteomes" id="UP000573499"/>
    </source>
</evidence>
<dbReference type="InterPro" id="IPR010353">
    <property type="entry name" value="DmpK"/>
</dbReference>
<evidence type="ECO:0000313" key="1">
    <source>
        <dbReference type="EMBL" id="MBA5689846.1"/>
    </source>
</evidence>
<accession>A0A7W2FDR5</accession>